<dbReference type="EMBL" id="CM026433">
    <property type="protein sequence ID" value="KAG0555492.1"/>
    <property type="molecule type" value="Genomic_DNA"/>
</dbReference>
<accession>A0A8T0GE56</accession>
<sequence>MFANWSSISNSRHSPDSPLSTSALTSLPHHYTTPSTTTRRRCPHALHRISKPCAAPWKHATSSSLPSPHTHARSLFAARPKPRTRCRTRSHNQRHSSTDDAHHPTALPSRSLLRRAGAATTPSAGAQIHRPSGPSPPTPLPRPRPRPRVLGHWGRRSLRRSLAPPQSPQEPALVSSRLVSSQPAPAPAFRTKRSPRAKPRLNITPSEARRYAIWARGESPAADSAQPARGRAVLSNDRHAPALPLDMQARDSGIVTAAAHGFMAASWLHSCFMYRLHGASHGLMLRHTMLACSHARTHCIPALRRPGSGPQRRSRRNPPPAPRRSIAHPLPAARRSLRQSRIHSLMLRLPPWPRRADRHRRRPRLPVCLFAPLCTLPVHSLPACLATTASALSTSAPRCLPSALGAGFRCARPPLPLQCSAVQCSAPAIPRYLPGGSISRCRALSAESSF</sequence>
<feature type="compositionally biased region" description="Polar residues" evidence="1">
    <location>
        <begin position="1"/>
        <end position="12"/>
    </location>
</feature>
<feature type="region of interest" description="Disordered" evidence="1">
    <location>
        <begin position="1"/>
        <end position="42"/>
    </location>
</feature>
<feature type="region of interest" description="Disordered" evidence="1">
    <location>
        <begin position="302"/>
        <end position="332"/>
    </location>
</feature>
<name>A0A8T0GE56_CERPU</name>
<comment type="caution">
    <text evidence="2">The sequence shown here is derived from an EMBL/GenBank/DDBJ whole genome shotgun (WGS) entry which is preliminary data.</text>
</comment>
<evidence type="ECO:0000256" key="1">
    <source>
        <dbReference type="SAM" id="MobiDB-lite"/>
    </source>
</evidence>
<feature type="compositionally biased region" description="Pro residues" evidence="1">
    <location>
        <begin position="133"/>
        <end position="142"/>
    </location>
</feature>
<proteinExistence type="predicted"/>
<protein>
    <submittedName>
        <fullName evidence="2">Uncharacterized protein</fullName>
    </submittedName>
</protein>
<feature type="compositionally biased region" description="Basic residues" evidence="1">
    <location>
        <begin position="80"/>
        <end position="94"/>
    </location>
</feature>
<feature type="compositionally biased region" description="Basic residues" evidence="1">
    <location>
        <begin position="143"/>
        <end position="159"/>
    </location>
</feature>
<organism evidence="2 3">
    <name type="scientific">Ceratodon purpureus</name>
    <name type="common">Fire moss</name>
    <name type="synonym">Dicranum purpureum</name>
    <dbReference type="NCBI Taxonomy" id="3225"/>
    <lineage>
        <taxon>Eukaryota</taxon>
        <taxon>Viridiplantae</taxon>
        <taxon>Streptophyta</taxon>
        <taxon>Embryophyta</taxon>
        <taxon>Bryophyta</taxon>
        <taxon>Bryophytina</taxon>
        <taxon>Bryopsida</taxon>
        <taxon>Dicranidae</taxon>
        <taxon>Pseudoditrichales</taxon>
        <taxon>Ditrichaceae</taxon>
        <taxon>Ceratodon</taxon>
    </lineage>
</organism>
<evidence type="ECO:0000313" key="3">
    <source>
        <dbReference type="Proteomes" id="UP000822688"/>
    </source>
</evidence>
<feature type="region of interest" description="Disordered" evidence="1">
    <location>
        <begin position="57"/>
        <end position="199"/>
    </location>
</feature>
<dbReference type="AlphaFoldDB" id="A0A8T0GE56"/>
<feature type="compositionally biased region" description="Basic residues" evidence="1">
    <location>
        <begin position="190"/>
        <end position="199"/>
    </location>
</feature>
<feature type="compositionally biased region" description="Low complexity" evidence="1">
    <location>
        <begin position="16"/>
        <end position="37"/>
    </location>
</feature>
<keyword evidence="3" id="KW-1185">Reference proteome</keyword>
<dbReference type="Proteomes" id="UP000822688">
    <property type="component" value="Chromosome 12"/>
</dbReference>
<evidence type="ECO:0000313" key="2">
    <source>
        <dbReference type="EMBL" id="KAG0555492.1"/>
    </source>
</evidence>
<reference evidence="2" key="1">
    <citation type="submission" date="2020-06" db="EMBL/GenBank/DDBJ databases">
        <title>WGS assembly of Ceratodon purpureus strain R40.</title>
        <authorList>
            <person name="Carey S.B."/>
            <person name="Jenkins J."/>
            <person name="Shu S."/>
            <person name="Lovell J.T."/>
            <person name="Sreedasyam A."/>
            <person name="Maumus F."/>
            <person name="Tiley G.P."/>
            <person name="Fernandez-Pozo N."/>
            <person name="Barry K."/>
            <person name="Chen C."/>
            <person name="Wang M."/>
            <person name="Lipzen A."/>
            <person name="Daum C."/>
            <person name="Saski C.A."/>
            <person name="Payton A.C."/>
            <person name="Mcbreen J.C."/>
            <person name="Conrad R.E."/>
            <person name="Kollar L.M."/>
            <person name="Olsson S."/>
            <person name="Huttunen S."/>
            <person name="Landis J.B."/>
            <person name="Wickett N.J."/>
            <person name="Johnson M.G."/>
            <person name="Rensing S.A."/>
            <person name="Grimwood J."/>
            <person name="Schmutz J."/>
            <person name="Mcdaniel S.F."/>
        </authorList>
    </citation>
    <scope>NUCLEOTIDE SEQUENCE</scope>
    <source>
        <strain evidence="2">R40</strain>
    </source>
</reference>
<gene>
    <name evidence="2" type="ORF">KC19_12G172900</name>
</gene>